<dbReference type="EMBL" id="BMJS01000007">
    <property type="protein sequence ID" value="GGF94336.1"/>
    <property type="molecule type" value="Genomic_DNA"/>
</dbReference>
<keyword evidence="4" id="KW-1185">Reference proteome</keyword>
<dbReference type="PROSITE" id="PS50914">
    <property type="entry name" value="BON"/>
    <property type="match status" value="2"/>
</dbReference>
<gene>
    <name evidence="3" type="ORF">GCM10010995_09480</name>
</gene>
<comment type="caution">
    <text evidence="3">The sequence shown here is derived from an EMBL/GenBank/DDBJ whole genome shotgun (WGS) entry which is preliminary data.</text>
</comment>
<reference evidence="3" key="2">
    <citation type="submission" date="2020-09" db="EMBL/GenBank/DDBJ databases">
        <authorList>
            <person name="Sun Q."/>
            <person name="Zhou Y."/>
        </authorList>
    </citation>
    <scope>NUCLEOTIDE SEQUENCE</scope>
    <source>
        <strain evidence="3">CGMCC 1.15758</strain>
    </source>
</reference>
<dbReference type="OrthoDB" id="9783990at2"/>
<dbReference type="PANTHER" id="PTHR34606:SF4">
    <property type="entry name" value="OUTER MEMBRANE LIPOPROTEIN DOLP"/>
    <property type="match status" value="1"/>
</dbReference>
<accession>A0A8J2Z3F6</accession>
<feature type="region of interest" description="Disordered" evidence="1">
    <location>
        <begin position="1"/>
        <end position="21"/>
    </location>
</feature>
<feature type="domain" description="BON" evidence="2">
    <location>
        <begin position="79"/>
        <end position="148"/>
    </location>
</feature>
<dbReference type="InterPro" id="IPR007055">
    <property type="entry name" value="BON_dom"/>
</dbReference>
<feature type="domain" description="BON" evidence="2">
    <location>
        <begin position="157"/>
        <end position="223"/>
    </location>
</feature>
<dbReference type="Pfam" id="PF04972">
    <property type="entry name" value="BON"/>
    <property type="match status" value="2"/>
</dbReference>
<name>A0A8J2Z3F6_9GAMM</name>
<evidence type="ECO:0000313" key="4">
    <source>
        <dbReference type="Proteomes" id="UP000636949"/>
    </source>
</evidence>
<evidence type="ECO:0000256" key="1">
    <source>
        <dbReference type="SAM" id="MobiDB-lite"/>
    </source>
</evidence>
<dbReference type="PANTHER" id="PTHR34606">
    <property type="entry name" value="BON DOMAIN-CONTAINING PROTEIN"/>
    <property type="match status" value="1"/>
</dbReference>
<protein>
    <submittedName>
        <fullName evidence="3">BON domain-containing protein</fullName>
    </submittedName>
</protein>
<dbReference type="AlphaFoldDB" id="A0A8J2Z3F6"/>
<dbReference type="InterPro" id="IPR051686">
    <property type="entry name" value="Lipoprotein_DolP"/>
</dbReference>
<proteinExistence type="predicted"/>
<sequence>MNIIKHQKQQKQKKQKIQKKSKVARKASTNIKVISSLILGISLAGLLSACAPVVIAGAGAAVVGSNVAGSSVDGKTNASDKSIQFKAISLLNDYPALKGNSNVEPVVFNHIMLLLGQVPSEMLKTELANRMAKIPGVKVVYNQLTIGDPVDIGDYLSDSWITSKVISSMVSSGVNSLKFKVVTEKGVVYLMGVVTQSEGNQASSIAANVSGVKKVIEVYDYVSYPVEAPKVEQQRIE</sequence>
<evidence type="ECO:0000313" key="3">
    <source>
        <dbReference type="EMBL" id="GGF94336.1"/>
    </source>
</evidence>
<reference evidence="3" key="1">
    <citation type="journal article" date="2014" name="Int. J. Syst. Evol. Microbiol.">
        <title>Complete genome sequence of Corynebacterium casei LMG S-19264T (=DSM 44701T), isolated from a smear-ripened cheese.</title>
        <authorList>
            <consortium name="US DOE Joint Genome Institute (JGI-PGF)"/>
            <person name="Walter F."/>
            <person name="Albersmeier A."/>
            <person name="Kalinowski J."/>
            <person name="Ruckert C."/>
        </authorList>
    </citation>
    <scope>NUCLEOTIDE SEQUENCE</scope>
    <source>
        <strain evidence="3">CGMCC 1.15758</strain>
    </source>
</reference>
<dbReference type="Proteomes" id="UP000636949">
    <property type="component" value="Unassembled WGS sequence"/>
</dbReference>
<dbReference type="RefSeq" id="WP_117001897.1">
    <property type="nucleotide sequence ID" value="NZ_BMJS01000007.1"/>
</dbReference>
<evidence type="ECO:0000259" key="2">
    <source>
        <dbReference type="PROSITE" id="PS50914"/>
    </source>
</evidence>
<organism evidence="3 4">
    <name type="scientific">Cysteiniphilum litorale</name>
    <dbReference type="NCBI Taxonomy" id="2056700"/>
    <lineage>
        <taxon>Bacteria</taxon>
        <taxon>Pseudomonadati</taxon>
        <taxon>Pseudomonadota</taxon>
        <taxon>Gammaproteobacteria</taxon>
        <taxon>Thiotrichales</taxon>
        <taxon>Fastidiosibacteraceae</taxon>
        <taxon>Cysteiniphilum</taxon>
    </lineage>
</organism>